<sequence length="82" mass="9595">MPTTPADRTAQFFLIIMPQLAILAGLWRRRSPQPLGNGSILLPIRVTNHLRWRYSPEENRSRCSVFRHERAVERRSPWGLTD</sequence>
<proteinExistence type="predicted"/>
<gene>
    <name evidence="2" type="ORF">HCG48_15150</name>
</gene>
<evidence type="ECO:0000256" key="1">
    <source>
        <dbReference type="SAM" id="Phobius"/>
    </source>
</evidence>
<dbReference type="RefSeq" id="WP_168569910.1">
    <property type="nucleotide sequence ID" value="NZ_CP051167.1"/>
</dbReference>
<keyword evidence="3" id="KW-1185">Reference proteome</keyword>
<keyword evidence="1" id="KW-1133">Transmembrane helix</keyword>
<evidence type="ECO:0000313" key="2">
    <source>
        <dbReference type="EMBL" id="QIZ71758.1"/>
    </source>
</evidence>
<feature type="transmembrane region" description="Helical" evidence="1">
    <location>
        <begin position="12"/>
        <end position="27"/>
    </location>
</feature>
<evidence type="ECO:0000313" key="3">
    <source>
        <dbReference type="Proteomes" id="UP000500857"/>
    </source>
</evidence>
<dbReference type="KEGG" id="oxy:HCG48_15150"/>
<accession>A0A6H1TYR6</accession>
<organism evidence="2 3">
    <name type="scientific">Oxynema aestuarii AP17</name>
    <dbReference type="NCBI Taxonomy" id="2064643"/>
    <lineage>
        <taxon>Bacteria</taxon>
        <taxon>Bacillati</taxon>
        <taxon>Cyanobacteriota</taxon>
        <taxon>Cyanophyceae</taxon>
        <taxon>Oscillatoriophycideae</taxon>
        <taxon>Oscillatoriales</taxon>
        <taxon>Oscillatoriaceae</taxon>
        <taxon>Oxynema</taxon>
        <taxon>Oxynema aestuarii</taxon>
    </lineage>
</organism>
<dbReference type="AlphaFoldDB" id="A0A6H1TYR6"/>
<reference evidence="2 3" key="1">
    <citation type="submission" date="2020-04" db="EMBL/GenBank/DDBJ databases">
        <authorList>
            <person name="Basu S."/>
            <person name="Maruthanayagam V."/>
            <person name="Chakraborty S."/>
            <person name="Pramanik A."/>
            <person name="Mukherjee J."/>
            <person name="Brink B."/>
        </authorList>
    </citation>
    <scope>NUCLEOTIDE SEQUENCE [LARGE SCALE GENOMIC DNA]</scope>
    <source>
        <strain evidence="2 3">AP17</strain>
    </source>
</reference>
<keyword evidence="1" id="KW-0812">Transmembrane</keyword>
<name>A0A6H1TYR6_9CYAN</name>
<dbReference type="Proteomes" id="UP000500857">
    <property type="component" value="Chromosome"/>
</dbReference>
<protein>
    <submittedName>
        <fullName evidence="2">Uncharacterized protein</fullName>
    </submittedName>
</protein>
<dbReference type="EMBL" id="CP051167">
    <property type="protein sequence ID" value="QIZ71758.1"/>
    <property type="molecule type" value="Genomic_DNA"/>
</dbReference>
<keyword evidence="1" id="KW-0472">Membrane</keyword>